<dbReference type="EMBL" id="QSLN01000006">
    <property type="protein sequence ID" value="RDV83238.1"/>
    <property type="molecule type" value="Genomic_DNA"/>
</dbReference>
<sequence>MTQPNGERLTLISTFRFDCRPGLSCFTHCCRDVNIVLTPGDVFRLKRRLGLPSYEFLEKYTITLISRLSGLPVVLLKMREDADKQCPFVTPEGCAVYADRPWACRMYPLDYDTDLDSYRIIADPSKCRGLQEGKEWYIEDWLEEQGALRPSPIDRMYNEATKRLEFPRDRITNPEVARMYFLAAYDLDNFRRFVLETRFLKIFDIPANLVKRIKTDDMELARLAALWLKFGFSDKNALPLRDEIFDQSVR</sequence>
<evidence type="ECO:0000313" key="1">
    <source>
        <dbReference type="EMBL" id="RDV83238.1"/>
    </source>
</evidence>
<dbReference type="RefSeq" id="WP_115792567.1">
    <property type="nucleotide sequence ID" value="NZ_QSLN01000006.1"/>
</dbReference>
<dbReference type="OrthoDB" id="9810361at2"/>
<reference evidence="1 2" key="1">
    <citation type="submission" date="2018-08" db="EMBL/GenBank/DDBJ databases">
        <title>Form III RuBisCO-mediated autotrophy in Thermodesulfobium bacteria.</title>
        <authorList>
            <person name="Toshchakov S.V."/>
            <person name="Kublanov I.V."/>
            <person name="Frolov E."/>
            <person name="Bonch-Osmolovskaya E.A."/>
            <person name="Tourova T.P."/>
            <person name="Chernych N.A."/>
            <person name="Lebedinsky A.V."/>
        </authorList>
    </citation>
    <scope>NUCLEOTIDE SEQUENCE [LARGE SCALE GENOMIC DNA]</scope>
    <source>
        <strain evidence="1 2">SR</strain>
    </source>
</reference>
<keyword evidence="2" id="KW-1185">Reference proteome</keyword>
<gene>
    <name evidence="1" type="ORF">DXX99_05870</name>
</gene>
<protein>
    <submittedName>
        <fullName evidence="1">YkgJ family cysteine cluster protein</fullName>
    </submittedName>
</protein>
<evidence type="ECO:0000313" key="2">
    <source>
        <dbReference type="Proteomes" id="UP000256329"/>
    </source>
</evidence>
<name>A0A3D8P387_9THEO</name>
<organism evidence="1 2">
    <name type="scientific">Ammonifex thiophilus</name>
    <dbReference type="NCBI Taxonomy" id="444093"/>
    <lineage>
        <taxon>Bacteria</taxon>
        <taxon>Bacillati</taxon>
        <taxon>Bacillota</taxon>
        <taxon>Clostridia</taxon>
        <taxon>Thermoanaerobacterales</taxon>
        <taxon>Thermoanaerobacteraceae</taxon>
        <taxon>Ammonifex</taxon>
    </lineage>
</organism>
<proteinExistence type="predicted"/>
<dbReference type="AlphaFoldDB" id="A0A3D8P387"/>
<dbReference type="Proteomes" id="UP000256329">
    <property type="component" value="Unassembled WGS sequence"/>
</dbReference>
<comment type="caution">
    <text evidence="1">The sequence shown here is derived from an EMBL/GenBank/DDBJ whole genome shotgun (WGS) entry which is preliminary data.</text>
</comment>
<accession>A0A3D8P387</accession>
<dbReference type="Pfam" id="PF03692">
    <property type="entry name" value="CxxCxxCC"/>
    <property type="match status" value="1"/>
</dbReference>
<dbReference type="PANTHER" id="PTHR35866:SF1">
    <property type="entry name" value="YKGJ FAMILY CYSTEINE CLUSTER PROTEIN"/>
    <property type="match status" value="1"/>
</dbReference>
<dbReference type="PANTHER" id="PTHR35866">
    <property type="entry name" value="PUTATIVE-RELATED"/>
    <property type="match status" value="1"/>
</dbReference>
<dbReference type="InterPro" id="IPR005358">
    <property type="entry name" value="Puta_zinc/iron-chelating_dom"/>
</dbReference>